<dbReference type="EMBL" id="AP022620">
    <property type="protein sequence ID" value="BBZ74762.1"/>
    <property type="molecule type" value="Genomic_DNA"/>
</dbReference>
<reference evidence="1 2" key="1">
    <citation type="journal article" date="2019" name="Emerg. Microbes Infect.">
        <title>Comprehensive subspecies identification of 175 nontuberculous mycobacteria species based on 7547 genomic profiles.</title>
        <authorList>
            <person name="Matsumoto Y."/>
            <person name="Kinjo T."/>
            <person name="Motooka D."/>
            <person name="Nabeya D."/>
            <person name="Jung N."/>
            <person name="Uechi K."/>
            <person name="Horii T."/>
            <person name="Iida T."/>
            <person name="Fujita J."/>
            <person name="Nakamura S."/>
        </authorList>
    </citation>
    <scope>NUCLEOTIDE SEQUENCE [LARGE SCALE GENOMIC DNA]</scope>
    <source>
        <strain evidence="1 2">JCM 30275</strain>
    </source>
</reference>
<dbReference type="AlphaFoldDB" id="A0A6N4W3Y5"/>
<evidence type="ECO:0000313" key="1">
    <source>
        <dbReference type="EMBL" id="BBZ74762.1"/>
    </source>
</evidence>
<dbReference type="PANTHER" id="PTHR43235">
    <property type="entry name" value="GLUTAMINE AMIDOTRANSFERASE PB2B2.05-RELATED"/>
    <property type="match status" value="1"/>
</dbReference>
<proteinExistence type="predicted"/>
<name>A0A6N4W3Y5_9MYCO</name>
<dbReference type="Proteomes" id="UP000467249">
    <property type="component" value="Chromosome"/>
</dbReference>
<dbReference type="InterPro" id="IPR029062">
    <property type="entry name" value="Class_I_gatase-like"/>
</dbReference>
<dbReference type="PANTHER" id="PTHR43235:SF1">
    <property type="entry name" value="GLUTAMINE AMIDOTRANSFERASE PB2B2.05-RELATED"/>
    <property type="match status" value="1"/>
</dbReference>
<dbReference type="GO" id="GO:0016811">
    <property type="term" value="F:hydrolase activity, acting on carbon-nitrogen (but not peptide) bonds, in linear amides"/>
    <property type="evidence" value="ECO:0007669"/>
    <property type="project" value="InterPro"/>
</dbReference>
<dbReference type="RefSeq" id="WP_163802309.1">
    <property type="nucleotide sequence ID" value="NZ_AP022620.1"/>
</dbReference>
<gene>
    <name evidence="1" type="ORF">MANY_00990</name>
</gene>
<dbReference type="Pfam" id="PF07722">
    <property type="entry name" value="Peptidase_C26"/>
    <property type="match status" value="1"/>
</dbReference>
<protein>
    <submittedName>
        <fullName evidence="1">Gamma-glutamyl-gamma-aminobutyrate hydrolase</fullName>
    </submittedName>
</protein>
<dbReference type="InterPro" id="IPR011697">
    <property type="entry name" value="Peptidase_C26"/>
</dbReference>
<organism evidence="1 2">
    <name type="scientific">Mycolicibacterium anyangense</name>
    <dbReference type="NCBI Taxonomy" id="1431246"/>
    <lineage>
        <taxon>Bacteria</taxon>
        <taxon>Bacillati</taxon>
        <taxon>Actinomycetota</taxon>
        <taxon>Actinomycetes</taxon>
        <taxon>Mycobacteriales</taxon>
        <taxon>Mycobacteriaceae</taxon>
        <taxon>Mycolicibacterium</taxon>
    </lineage>
</organism>
<dbReference type="KEGG" id="many:MANY_00990"/>
<dbReference type="SUPFAM" id="SSF52317">
    <property type="entry name" value="Class I glutamine amidotransferase-like"/>
    <property type="match status" value="1"/>
</dbReference>
<evidence type="ECO:0000313" key="2">
    <source>
        <dbReference type="Proteomes" id="UP000467249"/>
    </source>
</evidence>
<keyword evidence="2" id="KW-1185">Reference proteome</keyword>
<dbReference type="InterPro" id="IPR044668">
    <property type="entry name" value="PuuD-like"/>
</dbReference>
<sequence length="245" mass="26015">MKRPLVAVIGRRAPTVPILRYSATLAAEAICEAVWASGGEPAILHGSAADPCAELPARLSAFDAVLLPGGADIEPQRYGASPAPETVETDSFQDDYDLGVIKAVVDMHVPTLAICRGMQALNVAFGGTLVQHVAETSTPHHNALHRVQVIPGSRLHAVVGQDSVEVSSYHHQAVDRLGRGLTVAATAPDGLIEAVEHGEANIVAVQWHPEDLHASSATDAALFTDLVARARDRRRFRWPAPVGCF</sequence>
<dbReference type="CDD" id="cd01745">
    <property type="entry name" value="GATase1_2"/>
    <property type="match status" value="1"/>
</dbReference>
<dbReference type="Gene3D" id="3.40.50.880">
    <property type="match status" value="1"/>
</dbReference>
<keyword evidence="1" id="KW-0378">Hydrolase</keyword>
<accession>A0A6N4W3Y5</accession>
<dbReference type="PROSITE" id="PS51273">
    <property type="entry name" value="GATASE_TYPE_1"/>
    <property type="match status" value="1"/>
</dbReference>
<dbReference type="GO" id="GO:0005829">
    <property type="term" value="C:cytosol"/>
    <property type="evidence" value="ECO:0007669"/>
    <property type="project" value="TreeGrafter"/>
</dbReference>